<gene>
    <name evidence="1" type="ORF">EfsSVR2332_08980</name>
</gene>
<proteinExistence type="predicted"/>
<dbReference type="EMBL" id="AP026729">
    <property type="protein sequence ID" value="BDQ60820.1"/>
    <property type="molecule type" value="Genomic_DNA"/>
</dbReference>
<reference evidence="1" key="1">
    <citation type="submission" date="2022-08" db="EMBL/GenBank/DDBJ databases">
        <title>Molecular epidemiological analysis of five strains of VanD-type vancomycin-resistant Enterococcus faecalis.</title>
        <authorList>
            <person name="Mimura K."/>
            <person name="Hashimoto Y."/>
            <person name="Tomita H."/>
        </authorList>
    </citation>
    <scope>NUCLEOTIDE SEQUENCE</scope>
    <source>
        <strain evidence="1">SVR2332</strain>
    </source>
</reference>
<protein>
    <submittedName>
        <fullName evidence="1">Uncharacterized protein</fullName>
    </submittedName>
</protein>
<accession>A0AC59HMH3</accession>
<name>A0AC59HMH3_ENTFL</name>
<sequence length="191" mass="21659">MLRNKLSILLAERGIKATKVSNDTGIARSTLSKINNNSSEKIDYSTINTLCRYLKITPCDFFEYLPFDIDFFVSIDEHSIYSPEEGLPTYKIEAFLNIVDNDGKHSIEYEGFIESYGLGPNNTDALGAYIEPASDDDVFDIDLYLSDISQTFITDITQKFNKKIIEATKESGFKPSDNDFITINLFDKKNK</sequence>
<dbReference type="Proteomes" id="UP001317613">
    <property type="component" value="Chromosome"/>
</dbReference>
<organism evidence="1 2">
    <name type="scientific">Enterococcus faecalis</name>
    <name type="common">Streptococcus faecalis</name>
    <dbReference type="NCBI Taxonomy" id="1351"/>
    <lineage>
        <taxon>Bacteria</taxon>
        <taxon>Bacillati</taxon>
        <taxon>Bacillota</taxon>
        <taxon>Bacilli</taxon>
        <taxon>Lactobacillales</taxon>
        <taxon>Enterococcaceae</taxon>
        <taxon>Enterococcus</taxon>
    </lineage>
</organism>
<evidence type="ECO:0000313" key="2">
    <source>
        <dbReference type="Proteomes" id="UP001317613"/>
    </source>
</evidence>
<evidence type="ECO:0000313" key="1">
    <source>
        <dbReference type="EMBL" id="BDQ60820.1"/>
    </source>
</evidence>